<dbReference type="GO" id="GO:0016874">
    <property type="term" value="F:ligase activity"/>
    <property type="evidence" value="ECO:0007669"/>
    <property type="project" value="UniProtKB-KW"/>
</dbReference>
<dbReference type="PANTHER" id="PTHR43585:SF2">
    <property type="entry name" value="ATP-GRASP ENZYME FSQD"/>
    <property type="match status" value="1"/>
</dbReference>
<dbReference type="Gene3D" id="3.30.470.20">
    <property type="entry name" value="ATP-grasp fold, B domain"/>
    <property type="match status" value="1"/>
</dbReference>
<evidence type="ECO:0000259" key="5">
    <source>
        <dbReference type="PROSITE" id="PS50975"/>
    </source>
</evidence>
<comment type="caution">
    <text evidence="6">The sequence shown here is derived from an EMBL/GenBank/DDBJ whole genome shotgun (WGS) entry which is preliminary data.</text>
</comment>
<dbReference type="AlphaFoldDB" id="A0A9Q5JFJ6"/>
<evidence type="ECO:0000313" key="6">
    <source>
        <dbReference type="EMBL" id="OFI46375.1"/>
    </source>
</evidence>
<evidence type="ECO:0000256" key="2">
    <source>
        <dbReference type="ARBA" id="ARBA00022741"/>
    </source>
</evidence>
<keyword evidence="7" id="KW-1185">Reference proteome</keyword>
<dbReference type="PROSITE" id="PS50975">
    <property type="entry name" value="ATP_GRASP"/>
    <property type="match status" value="1"/>
</dbReference>
<dbReference type="Proteomes" id="UP000177273">
    <property type="component" value="Unassembled WGS sequence"/>
</dbReference>
<dbReference type="OrthoDB" id="2210549at2"/>
<dbReference type="RefSeq" id="WP_070788312.1">
    <property type="nucleotide sequence ID" value="NZ_MKIQ01000028.1"/>
</dbReference>
<keyword evidence="3 4" id="KW-0067">ATP-binding</keyword>
<evidence type="ECO:0000256" key="3">
    <source>
        <dbReference type="ARBA" id="ARBA00022840"/>
    </source>
</evidence>
<feature type="domain" description="ATP-grasp" evidence="5">
    <location>
        <begin position="114"/>
        <end position="303"/>
    </location>
</feature>
<organism evidence="6 7">
    <name type="scientific">Floricoccus penangensis</name>
    <dbReference type="NCBI Taxonomy" id="1859475"/>
    <lineage>
        <taxon>Bacteria</taxon>
        <taxon>Bacillati</taxon>
        <taxon>Bacillota</taxon>
        <taxon>Bacilli</taxon>
        <taxon>Lactobacillales</taxon>
        <taxon>Streptococcaceae</taxon>
        <taxon>Floricoccus</taxon>
    </lineage>
</organism>
<dbReference type="Gene3D" id="3.40.50.20">
    <property type="match status" value="1"/>
</dbReference>
<dbReference type="InterPro" id="IPR052032">
    <property type="entry name" value="ATP-dep_AA_Ligase"/>
</dbReference>
<dbReference type="GO" id="GO:0046872">
    <property type="term" value="F:metal ion binding"/>
    <property type="evidence" value="ECO:0007669"/>
    <property type="project" value="InterPro"/>
</dbReference>
<dbReference type="GO" id="GO:0005524">
    <property type="term" value="F:ATP binding"/>
    <property type="evidence" value="ECO:0007669"/>
    <property type="project" value="UniProtKB-UniRule"/>
</dbReference>
<evidence type="ECO:0000256" key="4">
    <source>
        <dbReference type="PROSITE-ProRule" id="PRU00409"/>
    </source>
</evidence>
<dbReference type="InterPro" id="IPR003806">
    <property type="entry name" value="ATP-grasp_PylC-type"/>
</dbReference>
<dbReference type="Gene3D" id="3.30.1490.20">
    <property type="entry name" value="ATP-grasp fold, A domain"/>
    <property type="match status" value="1"/>
</dbReference>
<dbReference type="Pfam" id="PF02655">
    <property type="entry name" value="ATP-grasp_3"/>
    <property type="match status" value="1"/>
</dbReference>
<keyword evidence="1" id="KW-0436">Ligase</keyword>
<dbReference type="SUPFAM" id="SSF56059">
    <property type="entry name" value="Glutathione synthetase ATP-binding domain-like"/>
    <property type="match status" value="1"/>
</dbReference>
<evidence type="ECO:0000313" key="7">
    <source>
        <dbReference type="Proteomes" id="UP000177273"/>
    </source>
</evidence>
<accession>A0A9Q5JFJ6</accession>
<dbReference type="PANTHER" id="PTHR43585">
    <property type="entry name" value="FUMIPYRROLE BIOSYNTHESIS PROTEIN C"/>
    <property type="match status" value="1"/>
</dbReference>
<keyword evidence="2 4" id="KW-0547">Nucleotide-binding</keyword>
<evidence type="ECO:0000256" key="1">
    <source>
        <dbReference type="ARBA" id="ARBA00022598"/>
    </source>
</evidence>
<proteinExistence type="predicted"/>
<name>A0A9Q5JFJ6_9LACT</name>
<protein>
    <recommendedName>
        <fullName evidence="5">ATP-grasp domain-containing protein</fullName>
    </recommendedName>
</protein>
<dbReference type="InterPro" id="IPR011761">
    <property type="entry name" value="ATP-grasp"/>
</dbReference>
<sequence length="402" mass="46059">MKVLILSQMSADYIKIDEWGLDKMEHEFQIIVPERVEESYKDLGENISIHVIDSWSENSIMLKSMLIMENTPCQRMFAIDEFDIDVAANLRKYFSIEGQNIDSATFFRNKLVMNKIVRENGFKAPITKSLGSILDIFSFGKKNGYPLIIKPIDGAGTMETYKIDREDEIRKYGHIDFHAGKFIIQNFIQGDLYHIDGFIANNELRYVKPSRYLYPTLAHLDNKSTASIQLDGEDEVIFSDYMKELIEKIPVPKDCLLHLEVFFDGEDIYFLEIASRLGGGGVHDIVRDEYGIDPVRASLLAEIGDYDEIPVFEKNNSSHYGFILVNSGIGKLVSLPDNMELISQKFDVIDTKMFAKIGREYKKHESSVQAICRITLKGETEEEILSGLDYVDRFVRHNTLIV</sequence>
<reference evidence="7" key="1">
    <citation type="submission" date="2016-09" db="EMBL/GenBank/DDBJ databases">
        <title>Draft genome sequence of a novel species of the family Streptococcaceae isolated from flowers.</title>
        <authorList>
            <person name="Chuah L.-O."/>
            <person name="Yap K.-P."/>
            <person name="Thong K.L."/>
            <person name="Liong M.T."/>
            <person name="Ahmad R."/>
            <person name="Rusul G."/>
        </authorList>
    </citation>
    <scope>NUCLEOTIDE SEQUENCE [LARGE SCALE GENOMIC DNA]</scope>
    <source>
        <strain evidence="7">HibF3</strain>
    </source>
</reference>
<dbReference type="InterPro" id="IPR013815">
    <property type="entry name" value="ATP_grasp_subdomain_1"/>
</dbReference>
<dbReference type="EMBL" id="MKIQ01000028">
    <property type="protein sequence ID" value="OFI46375.1"/>
    <property type="molecule type" value="Genomic_DNA"/>
</dbReference>
<gene>
    <name evidence="6" type="ORF">BG262_04995</name>
</gene>